<accession>A0A699I8U7</accession>
<keyword evidence="2" id="KW-0548">Nucleotidyltransferase</keyword>
<keyword evidence="2" id="KW-0695">RNA-directed DNA polymerase</keyword>
<name>A0A699I8U7_TANCI</name>
<dbReference type="Pfam" id="PF24626">
    <property type="entry name" value="SH3_Tf2-1"/>
    <property type="match status" value="1"/>
</dbReference>
<comment type="caution">
    <text evidence="2">The sequence shown here is derived from an EMBL/GenBank/DDBJ whole genome shotgun (WGS) entry which is preliminary data.</text>
</comment>
<dbReference type="AlphaFoldDB" id="A0A699I8U7"/>
<evidence type="ECO:0000313" key="2">
    <source>
        <dbReference type="EMBL" id="GEZ27122.1"/>
    </source>
</evidence>
<proteinExistence type="predicted"/>
<dbReference type="EMBL" id="BKCJ010259438">
    <property type="protein sequence ID" value="GEZ27122.1"/>
    <property type="molecule type" value="Genomic_DNA"/>
</dbReference>
<feature type="domain" description="Tf2-1-like SH3-like" evidence="1">
    <location>
        <begin position="6"/>
        <end position="70"/>
    </location>
</feature>
<organism evidence="2">
    <name type="scientific">Tanacetum cinerariifolium</name>
    <name type="common">Dalmatian daisy</name>
    <name type="synonym">Chrysanthemum cinerariifolium</name>
    <dbReference type="NCBI Taxonomy" id="118510"/>
    <lineage>
        <taxon>Eukaryota</taxon>
        <taxon>Viridiplantae</taxon>
        <taxon>Streptophyta</taxon>
        <taxon>Embryophyta</taxon>
        <taxon>Tracheophyta</taxon>
        <taxon>Spermatophyta</taxon>
        <taxon>Magnoliopsida</taxon>
        <taxon>eudicotyledons</taxon>
        <taxon>Gunneridae</taxon>
        <taxon>Pentapetalae</taxon>
        <taxon>asterids</taxon>
        <taxon>campanulids</taxon>
        <taxon>Asterales</taxon>
        <taxon>Asteraceae</taxon>
        <taxon>Asteroideae</taxon>
        <taxon>Anthemideae</taxon>
        <taxon>Anthemidinae</taxon>
        <taxon>Tanacetum</taxon>
    </lineage>
</organism>
<dbReference type="PANTHER" id="PTHR46148">
    <property type="entry name" value="CHROMO DOMAIN-CONTAINING PROTEIN"/>
    <property type="match status" value="1"/>
</dbReference>
<reference evidence="2" key="1">
    <citation type="journal article" date="2019" name="Sci. Rep.">
        <title>Draft genome of Tanacetum cinerariifolium, the natural source of mosquito coil.</title>
        <authorList>
            <person name="Yamashiro T."/>
            <person name="Shiraishi A."/>
            <person name="Satake H."/>
            <person name="Nakayama K."/>
        </authorList>
    </citation>
    <scope>NUCLEOTIDE SEQUENCE</scope>
</reference>
<dbReference type="InterPro" id="IPR056924">
    <property type="entry name" value="SH3_Tf2-1"/>
</dbReference>
<keyword evidence="2" id="KW-0808">Transferase</keyword>
<evidence type="ECO:0000259" key="1">
    <source>
        <dbReference type="Pfam" id="PF24626"/>
    </source>
</evidence>
<protein>
    <submittedName>
        <fullName evidence="2">Putative reverse transcriptase domain-containing protein</fullName>
    </submittedName>
</protein>
<gene>
    <name evidence="2" type="ORF">Tci_499095</name>
</gene>
<sequence>MEFEVGDKVMLKVSPWKGIIRFGKRGKLSPRYIGPFEIIDRIGPVAYKLELPKKLHGIHSTFHVSNLNKCLVDENMVIPLKEVQLDDKLHFIEEPVEIMDRENILGNEKISSRETTLTCSHVIRKRTKGIEHQDGAPVRRGGCKTPY</sequence>
<dbReference type="GO" id="GO:0003964">
    <property type="term" value="F:RNA-directed DNA polymerase activity"/>
    <property type="evidence" value="ECO:0007669"/>
    <property type="project" value="UniProtKB-KW"/>
</dbReference>
<dbReference type="PANTHER" id="PTHR46148:SF59">
    <property type="entry name" value="NUCLEOTIDYLTRANSFERASE, RIBONUCLEASE H"/>
    <property type="match status" value="1"/>
</dbReference>